<name>A0AAD4ML18_9BILA</name>
<feature type="region of interest" description="Disordered" evidence="1">
    <location>
        <begin position="104"/>
        <end position="128"/>
    </location>
</feature>
<protein>
    <submittedName>
        <fullName evidence="3">Uncharacterized protein</fullName>
    </submittedName>
</protein>
<keyword evidence="4" id="KW-1185">Reference proteome</keyword>
<dbReference type="EMBL" id="JAKKPZ010000251">
    <property type="protein sequence ID" value="KAI1697769.1"/>
    <property type="molecule type" value="Genomic_DNA"/>
</dbReference>
<evidence type="ECO:0000256" key="2">
    <source>
        <dbReference type="SAM" id="SignalP"/>
    </source>
</evidence>
<reference evidence="3" key="1">
    <citation type="submission" date="2022-01" db="EMBL/GenBank/DDBJ databases">
        <title>Genome Sequence Resource for Two Populations of Ditylenchus destructor, the Migratory Endoparasitic Phytonematode.</title>
        <authorList>
            <person name="Zhang H."/>
            <person name="Lin R."/>
            <person name="Xie B."/>
        </authorList>
    </citation>
    <scope>NUCLEOTIDE SEQUENCE</scope>
    <source>
        <strain evidence="3">BazhouSP</strain>
    </source>
</reference>
<keyword evidence="2" id="KW-0732">Signal</keyword>
<comment type="caution">
    <text evidence="3">The sequence shown here is derived from an EMBL/GenBank/DDBJ whole genome shotgun (WGS) entry which is preliminary data.</text>
</comment>
<dbReference type="Proteomes" id="UP001201812">
    <property type="component" value="Unassembled WGS sequence"/>
</dbReference>
<evidence type="ECO:0000313" key="4">
    <source>
        <dbReference type="Proteomes" id="UP001201812"/>
    </source>
</evidence>
<sequence length="128" mass="13898">MFGQSNLFGLVILLVIGNHGAAPREIGHGIGYPDGQFDAIATRLLLCCGALLWNLDSASYKRCQGAVYEAYETFDASDLHQKLDLLRDVMDLPDSCFNVPAVHQVQPRQASAKEPASQKKSGKGGQKH</sequence>
<evidence type="ECO:0000313" key="3">
    <source>
        <dbReference type="EMBL" id="KAI1697769.1"/>
    </source>
</evidence>
<evidence type="ECO:0000256" key="1">
    <source>
        <dbReference type="SAM" id="MobiDB-lite"/>
    </source>
</evidence>
<feature type="chain" id="PRO_5042293895" evidence="2">
    <location>
        <begin position="24"/>
        <end position="128"/>
    </location>
</feature>
<accession>A0AAD4ML18</accession>
<organism evidence="3 4">
    <name type="scientific">Ditylenchus destructor</name>
    <dbReference type="NCBI Taxonomy" id="166010"/>
    <lineage>
        <taxon>Eukaryota</taxon>
        <taxon>Metazoa</taxon>
        <taxon>Ecdysozoa</taxon>
        <taxon>Nematoda</taxon>
        <taxon>Chromadorea</taxon>
        <taxon>Rhabditida</taxon>
        <taxon>Tylenchina</taxon>
        <taxon>Tylenchomorpha</taxon>
        <taxon>Sphaerularioidea</taxon>
        <taxon>Anguinidae</taxon>
        <taxon>Anguininae</taxon>
        <taxon>Ditylenchus</taxon>
    </lineage>
</organism>
<proteinExistence type="predicted"/>
<gene>
    <name evidence="3" type="ORF">DdX_18284</name>
</gene>
<feature type="signal peptide" evidence="2">
    <location>
        <begin position="1"/>
        <end position="23"/>
    </location>
</feature>
<dbReference type="AlphaFoldDB" id="A0AAD4ML18"/>